<gene>
    <name evidence="1" type="ORF">BBK15_09955</name>
</gene>
<protein>
    <submittedName>
        <fullName evidence="1">Uncharacterized protein</fullName>
    </submittedName>
</protein>
<comment type="caution">
    <text evidence="1">The sequence shown here is derived from an EMBL/GenBank/DDBJ whole genome shotgun (WGS) entry which is preliminary data.</text>
</comment>
<name>A0A1E7XXQ7_BIFAD</name>
<organism evidence="1 2">
    <name type="scientific">Bifidobacterium adolescentis</name>
    <dbReference type="NCBI Taxonomy" id="1680"/>
    <lineage>
        <taxon>Bacteria</taxon>
        <taxon>Bacillati</taxon>
        <taxon>Actinomycetota</taxon>
        <taxon>Actinomycetes</taxon>
        <taxon>Bifidobacteriales</taxon>
        <taxon>Bifidobacteriaceae</taxon>
        <taxon>Bifidobacterium</taxon>
    </lineage>
</organism>
<dbReference type="AlphaFoldDB" id="A0A1E7XXQ7"/>
<reference evidence="1 2" key="1">
    <citation type="submission" date="2016-07" db="EMBL/GenBank/DDBJ databases">
        <title>Draft Genome Sequence of Bifidobacterium adolescentis strain Km 4.</title>
        <authorList>
            <person name="Danilenko V.N."/>
        </authorList>
    </citation>
    <scope>NUCLEOTIDE SEQUENCE [LARGE SCALE GENOMIC DNA]</scope>
    <source>
        <strain evidence="1 2">Km 4</strain>
    </source>
</reference>
<proteinExistence type="predicted"/>
<sequence>MDEHTPIDVPIRLEEWDRHDCINEVDTIVVDIRPILDATDYDHLPAPDEWDADFIAEEAQRLGLLRLWDGPFTVELPECGEYPAYIEWRGTHKVVEGAKERFRALARDEILSRIERTQAELDRLVAEYKAV</sequence>
<evidence type="ECO:0000313" key="2">
    <source>
        <dbReference type="Proteomes" id="UP000175684"/>
    </source>
</evidence>
<evidence type="ECO:0000313" key="1">
    <source>
        <dbReference type="EMBL" id="OFA33625.1"/>
    </source>
</evidence>
<dbReference type="RefSeq" id="WP_070123071.1">
    <property type="nucleotide sequence ID" value="NZ_MAXD01000016.1"/>
</dbReference>
<dbReference type="EMBL" id="MAXD01000016">
    <property type="protein sequence ID" value="OFA33625.1"/>
    <property type="molecule type" value="Genomic_DNA"/>
</dbReference>
<dbReference type="Proteomes" id="UP000175684">
    <property type="component" value="Unassembled WGS sequence"/>
</dbReference>
<accession>A0A1E7XXQ7</accession>